<dbReference type="InterPro" id="IPR050595">
    <property type="entry name" value="Bact_response_regulator"/>
</dbReference>
<evidence type="ECO:0000256" key="2">
    <source>
        <dbReference type="PROSITE-ProRule" id="PRU00169"/>
    </source>
</evidence>
<protein>
    <submittedName>
        <fullName evidence="5">Response regulator</fullName>
    </submittedName>
</protein>
<feature type="domain" description="Response regulatory" evidence="4">
    <location>
        <begin position="145"/>
        <end position="264"/>
    </location>
</feature>
<dbReference type="Gene3D" id="3.40.50.2300">
    <property type="match status" value="1"/>
</dbReference>
<feature type="coiled-coil region" evidence="3">
    <location>
        <begin position="271"/>
        <end position="298"/>
    </location>
</feature>
<dbReference type="PANTHER" id="PTHR44591">
    <property type="entry name" value="STRESS RESPONSE REGULATOR PROTEIN 1"/>
    <property type="match status" value="1"/>
</dbReference>
<evidence type="ECO:0000256" key="1">
    <source>
        <dbReference type="ARBA" id="ARBA00022553"/>
    </source>
</evidence>
<dbReference type="EMBL" id="JAVMBO010000017">
    <property type="protein sequence ID" value="MDS1311175.1"/>
    <property type="molecule type" value="Genomic_DNA"/>
</dbReference>
<name>A0ABU2HLJ1_9GAMM</name>
<gene>
    <name evidence="5" type="ORF">RKA07_13820</name>
</gene>
<feature type="modified residue" description="4-aspartylphosphate" evidence="2">
    <location>
        <position position="198"/>
    </location>
</feature>
<proteinExistence type="predicted"/>
<keyword evidence="3" id="KW-0175">Coiled coil</keyword>
<comment type="caution">
    <text evidence="5">The sequence shown here is derived from an EMBL/GenBank/DDBJ whole genome shotgun (WGS) entry which is preliminary data.</text>
</comment>
<keyword evidence="1 2" id="KW-0597">Phosphoprotein</keyword>
<accession>A0ABU2HLJ1</accession>
<organism evidence="5 6">
    <name type="scientific">Marinobacter xiaoshiensis</name>
    <dbReference type="NCBI Taxonomy" id="3073652"/>
    <lineage>
        <taxon>Bacteria</taxon>
        <taxon>Pseudomonadati</taxon>
        <taxon>Pseudomonadota</taxon>
        <taxon>Gammaproteobacteria</taxon>
        <taxon>Pseudomonadales</taxon>
        <taxon>Marinobacteraceae</taxon>
        <taxon>Marinobacter</taxon>
    </lineage>
</organism>
<evidence type="ECO:0000259" key="4">
    <source>
        <dbReference type="PROSITE" id="PS50110"/>
    </source>
</evidence>
<dbReference type="PANTHER" id="PTHR44591:SF19">
    <property type="entry name" value="TWO-COMPONENT RESPONSE REGULATOR-RELATED"/>
    <property type="match status" value="1"/>
</dbReference>
<keyword evidence="6" id="KW-1185">Reference proteome</keyword>
<dbReference type="SMART" id="SM00448">
    <property type="entry name" value="REC"/>
    <property type="match status" value="1"/>
</dbReference>
<reference evidence="5" key="1">
    <citation type="submission" date="2023-09" db="EMBL/GenBank/DDBJ databases">
        <title>Marinobacter sediminicola sp. nov. and Marinobacter maritimum sp. nov., isolated from marine sediment.</title>
        <authorList>
            <person name="An J."/>
        </authorList>
    </citation>
    <scope>NUCLEOTIDE SEQUENCE</scope>
    <source>
        <strain evidence="5">F60267</strain>
    </source>
</reference>
<evidence type="ECO:0000313" key="5">
    <source>
        <dbReference type="EMBL" id="MDS1311175.1"/>
    </source>
</evidence>
<dbReference type="RefSeq" id="WP_310966587.1">
    <property type="nucleotide sequence ID" value="NZ_JAVMBO010000017.1"/>
</dbReference>
<dbReference type="SUPFAM" id="SSF52172">
    <property type="entry name" value="CheY-like"/>
    <property type="match status" value="1"/>
</dbReference>
<dbReference type="InterPro" id="IPR001789">
    <property type="entry name" value="Sig_transdc_resp-reg_receiver"/>
</dbReference>
<dbReference type="Proteomes" id="UP001267407">
    <property type="component" value="Unassembled WGS sequence"/>
</dbReference>
<evidence type="ECO:0000313" key="6">
    <source>
        <dbReference type="Proteomes" id="UP001267407"/>
    </source>
</evidence>
<dbReference type="Pfam" id="PF00072">
    <property type="entry name" value="Response_reg"/>
    <property type="match status" value="1"/>
</dbReference>
<dbReference type="InterPro" id="IPR011006">
    <property type="entry name" value="CheY-like_superfamily"/>
</dbReference>
<sequence length="496" mass="54400">MAITEEPHIFLRYDCENARNIFEEELGNDLRIDAFPTDQAAISALERGPASPNALFILASQSPIQASPPLLVHARDTHPDLLKILISDTVPLDMLVSLLEQRLVDRCFEQPVDPDLIRSHVLTSALASKPGLPGRVSVPAAEAPIVLIVDDESTATKYLARQLERMQNDFRVLCADSAEQALETIQSQSGTLAVVMTDQRMPGMQGKELIDELKQSHPATIRILTSAYGEVRVALDAVNEGEIFRYQKKPWRATELLPLFQEAVSRHLTLASARENTLSQLERQFSELRKQRRAQLLENLSDSVNAAAGAPAMSLFLQALDAIPCLAANSSHLRASLETNLEKDLVQQFGEQVQQQLTRLQVTASASTKLDEASVRAALQSAGLAKDERYNATSTLSVLCQTLTTLLAASGQDWRNLELSQSSDNQLVLASTVPLKLYAHLLAPLTRLSRPLLEQQVALLLLVVTTYQLGGWLQINGAAQSYELVLSLPLAKATVV</sequence>
<dbReference type="PROSITE" id="PS50110">
    <property type="entry name" value="RESPONSE_REGULATORY"/>
    <property type="match status" value="1"/>
</dbReference>
<evidence type="ECO:0000256" key="3">
    <source>
        <dbReference type="SAM" id="Coils"/>
    </source>
</evidence>